<dbReference type="Pfam" id="PF03466">
    <property type="entry name" value="LysR_substrate"/>
    <property type="match status" value="1"/>
</dbReference>
<comment type="caution">
    <text evidence="7">The sequence shown here is derived from an EMBL/GenBank/DDBJ whole genome shotgun (WGS) entry which is preliminary data.</text>
</comment>
<evidence type="ECO:0000256" key="2">
    <source>
        <dbReference type="ARBA" id="ARBA00023015"/>
    </source>
</evidence>
<dbReference type="Proteomes" id="UP000712673">
    <property type="component" value="Unassembled WGS sequence"/>
</dbReference>
<evidence type="ECO:0000259" key="6">
    <source>
        <dbReference type="PROSITE" id="PS50931"/>
    </source>
</evidence>
<accession>A0A937W135</accession>
<dbReference type="GO" id="GO:0003677">
    <property type="term" value="F:DNA binding"/>
    <property type="evidence" value="ECO:0007669"/>
    <property type="project" value="UniProtKB-KW"/>
</dbReference>
<dbReference type="EMBL" id="VGLS01000203">
    <property type="protein sequence ID" value="MBM3223805.1"/>
    <property type="molecule type" value="Genomic_DNA"/>
</dbReference>
<dbReference type="GO" id="GO:0003700">
    <property type="term" value="F:DNA-binding transcription factor activity"/>
    <property type="evidence" value="ECO:0007669"/>
    <property type="project" value="InterPro"/>
</dbReference>
<gene>
    <name evidence="7" type="primary">nhaR</name>
    <name evidence="7" type="ORF">FJZ47_08405</name>
</gene>
<dbReference type="GO" id="GO:2000142">
    <property type="term" value="P:regulation of DNA-templated transcription initiation"/>
    <property type="evidence" value="ECO:0007669"/>
    <property type="project" value="TreeGrafter"/>
</dbReference>
<evidence type="ECO:0000256" key="3">
    <source>
        <dbReference type="ARBA" id="ARBA00023125"/>
    </source>
</evidence>
<dbReference type="PROSITE" id="PS50931">
    <property type="entry name" value="HTH_LYSR"/>
    <property type="match status" value="1"/>
</dbReference>
<keyword evidence="3" id="KW-0238">DNA-binding</keyword>
<protein>
    <submittedName>
        <fullName evidence="7">Transcriptional activator NhaR</fullName>
    </submittedName>
</protein>
<dbReference type="Pfam" id="PF00126">
    <property type="entry name" value="HTH_1"/>
    <property type="match status" value="1"/>
</dbReference>
<comment type="similarity">
    <text evidence="1">Belongs to the LysR transcriptional regulatory family.</text>
</comment>
<keyword evidence="4" id="KW-0010">Activator</keyword>
<reference evidence="7" key="1">
    <citation type="submission" date="2019-03" db="EMBL/GenBank/DDBJ databases">
        <title>Lake Tanganyika Metagenome-Assembled Genomes (MAGs).</title>
        <authorList>
            <person name="Tran P."/>
        </authorList>
    </citation>
    <scope>NUCLEOTIDE SEQUENCE</scope>
    <source>
        <strain evidence="7">K_DeepCast_65m_m2_066</strain>
    </source>
</reference>
<evidence type="ECO:0000313" key="8">
    <source>
        <dbReference type="Proteomes" id="UP000712673"/>
    </source>
</evidence>
<dbReference type="SUPFAM" id="SSF46785">
    <property type="entry name" value="Winged helix' DNA-binding domain"/>
    <property type="match status" value="1"/>
</dbReference>
<dbReference type="Gene3D" id="1.10.10.10">
    <property type="entry name" value="Winged helix-like DNA-binding domain superfamily/Winged helix DNA-binding domain"/>
    <property type="match status" value="1"/>
</dbReference>
<evidence type="ECO:0000256" key="4">
    <source>
        <dbReference type="ARBA" id="ARBA00023159"/>
    </source>
</evidence>
<name>A0A937W135_UNCTE</name>
<dbReference type="PANTHER" id="PTHR30293:SF2">
    <property type="entry name" value="TRANSCRIPTIONAL ACTIVATOR PROTEIN NHAR"/>
    <property type="match status" value="1"/>
</dbReference>
<keyword evidence="5" id="KW-0804">Transcription</keyword>
<keyword evidence="2" id="KW-0805">Transcription regulation</keyword>
<proteinExistence type="inferred from homology"/>
<organism evidence="7 8">
    <name type="scientific">Tectimicrobiota bacterium</name>
    <dbReference type="NCBI Taxonomy" id="2528274"/>
    <lineage>
        <taxon>Bacteria</taxon>
        <taxon>Pseudomonadati</taxon>
        <taxon>Nitrospinota/Tectimicrobiota group</taxon>
        <taxon>Candidatus Tectimicrobiota</taxon>
    </lineage>
</organism>
<dbReference type="SUPFAM" id="SSF53850">
    <property type="entry name" value="Periplasmic binding protein-like II"/>
    <property type="match status" value="1"/>
</dbReference>
<dbReference type="InterPro" id="IPR005119">
    <property type="entry name" value="LysR_subst-bd"/>
</dbReference>
<feature type="domain" description="HTH lysR-type" evidence="6">
    <location>
        <begin position="4"/>
        <end position="61"/>
    </location>
</feature>
<dbReference type="NCBIfam" id="NF008284">
    <property type="entry name" value="PRK11062.1"/>
    <property type="match status" value="1"/>
</dbReference>
<dbReference type="AlphaFoldDB" id="A0A937W135"/>
<dbReference type="Gene3D" id="3.40.190.290">
    <property type="match status" value="1"/>
</dbReference>
<dbReference type="PANTHER" id="PTHR30293">
    <property type="entry name" value="TRANSCRIPTIONAL REGULATORY PROTEIN NAC-RELATED"/>
    <property type="match status" value="1"/>
</dbReference>
<dbReference type="PRINTS" id="PR00039">
    <property type="entry name" value="HTHLYSR"/>
</dbReference>
<evidence type="ECO:0000256" key="5">
    <source>
        <dbReference type="ARBA" id="ARBA00023163"/>
    </source>
</evidence>
<dbReference type="InterPro" id="IPR000847">
    <property type="entry name" value="LysR_HTH_N"/>
</dbReference>
<evidence type="ECO:0000256" key="1">
    <source>
        <dbReference type="ARBA" id="ARBA00009437"/>
    </source>
</evidence>
<sequence>MEWLNYHHLHYFWVVACEGSIARASTQLSLAQPTISGQIHALEEALGEQLFARVGRHLVLTDVGRLVFRYADEIFTLGRELMDTLKGRPTGRPLRLIVGVADVLPKLIAYRLLEPALHLSTPVQVICREGKLDRLLAELAVYELDVVLSDAPSGSMNRVRAFNHLLGECGMALFGTAELAARYRPGFPASLDGAPFLLPTDNTMARRALEQWFNTVQMRPHVVGEFEDSALLNTFGQTSLGIFAAPSVITTQVQQQYGVEVIGHLDEVRERFYAIAVERKLKHPAIVALTEMARQTLFGETMSIGEAPAL</sequence>
<dbReference type="InterPro" id="IPR036388">
    <property type="entry name" value="WH-like_DNA-bd_sf"/>
</dbReference>
<dbReference type="InterPro" id="IPR036390">
    <property type="entry name" value="WH_DNA-bd_sf"/>
</dbReference>
<evidence type="ECO:0000313" key="7">
    <source>
        <dbReference type="EMBL" id="MBM3223805.1"/>
    </source>
</evidence>